<dbReference type="InterPro" id="IPR012899">
    <property type="entry name" value="LTXXQ"/>
</dbReference>
<dbReference type="KEGG" id="psin:CAK95_14805"/>
<dbReference type="AlphaFoldDB" id="A0A1W6ZSW8"/>
<reference evidence="3 4" key="1">
    <citation type="submission" date="2017-05" db="EMBL/GenBank/DDBJ databases">
        <title>Full genome sequence of Pseudorhodoplanes sinuspersici.</title>
        <authorList>
            <person name="Dastgheib S.M.M."/>
            <person name="Shavandi M."/>
            <person name="Tirandaz H."/>
        </authorList>
    </citation>
    <scope>NUCLEOTIDE SEQUENCE [LARGE SCALE GENOMIC DNA]</scope>
    <source>
        <strain evidence="3 4">RIPI110</strain>
    </source>
</reference>
<feature type="region of interest" description="Disordered" evidence="1">
    <location>
        <begin position="149"/>
        <end position="168"/>
    </location>
</feature>
<dbReference type="GO" id="GO:0042597">
    <property type="term" value="C:periplasmic space"/>
    <property type="evidence" value="ECO:0007669"/>
    <property type="project" value="InterPro"/>
</dbReference>
<keyword evidence="2" id="KW-0732">Signal</keyword>
<dbReference type="Proteomes" id="UP000194137">
    <property type="component" value="Chromosome"/>
</dbReference>
<feature type="compositionally biased region" description="Basic and acidic residues" evidence="1">
    <location>
        <begin position="81"/>
        <end position="110"/>
    </location>
</feature>
<feature type="signal peptide" evidence="2">
    <location>
        <begin position="1"/>
        <end position="22"/>
    </location>
</feature>
<protein>
    <submittedName>
        <fullName evidence="3">Uncharacterized protein</fullName>
    </submittedName>
</protein>
<feature type="region of interest" description="Disordered" evidence="1">
    <location>
        <begin position="69"/>
        <end position="142"/>
    </location>
</feature>
<proteinExistence type="predicted"/>
<evidence type="ECO:0000256" key="2">
    <source>
        <dbReference type="SAM" id="SignalP"/>
    </source>
</evidence>
<accession>A0A1W6ZSW8</accession>
<evidence type="ECO:0000256" key="1">
    <source>
        <dbReference type="SAM" id="MobiDB-lite"/>
    </source>
</evidence>
<feature type="chain" id="PRO_5043926818" evidence="2">
    <location>
        <begin position="23"/>
        <end position="168"/>
    </location>
</feature>
<evidence type="ECO:0000313" key="4">
    <source>
        <dbReference type="Proteomes" id="UP000194137"/>
    </source>
</evidence>
<dbReference type="Pfam" id="PF07813">
    <property type="entry name" value="LTXXQ"/>
    <property type="match status" value="1"/>
</dbReference>
<evidence type="ECO:0000313" key="3">
    <source>
        <dbReference type="EMBL" id="ARQ00201.1"/>
    </source>
</evidence>
<feature type="region of interest" description="Disordered" evidence="1">
    <location>
        <begin position="20"/>
        <end position="48"/>
    </location>
</feature>
<organism evidence="3 4">
    <name type="scientific">Pseudorhodoplanes sinuspersici</name>
    <dbReference type="NCBI Taxonomy" id="1235591"/>
    <lineage>
        <taxon>Bacteria</taxon>
        <taxon>Pseudomonadati</taxon>
        <taxon>Pseudomonadota</taxon>
        <taxon>Alphaproteobacteria</taxon>
        <taxon>Hyphomicrobiales</taxon>
        <taxon>Pseudorhodoplanes</taxon>
    </lineage>
</organism>
<dbReference type="STRING" id="1235591.CAK95_14805"/>
<dbReference type="RefSeq" id="WP_245303408.1">
    <property type="nucleotide sequence ID" value="NZ_CP021112.1"/>
</dbReference>
<gene>
    <name evidence="3" type="ORF">CAK95_14805</name>
</gene>
<dbReference type="EMBL" id="CP021112">
    <property type="protein sequence ID" value="ARQ00201.1"/>
    <property type="molecule type" value="Genomic_DNA"/>
</dbReference>
<keyword evidence="4" id="KW-1185">Reference proteome</keyword>
<feature type="compositionally biased region" description="Basic and acidic residues" evidence="1">
    <location>
        <begin position="32"/>
        <end position="48"/>
    </location>
</feature>
<name>A0A1W6ZSW8_9HYPH</name>
<sequence>MFRKIPIGLVAASMVLSSAALAQQSAPSTDGVRSERGTGDRGARLSPDDRAAFVDARIAALRAGLRLNADQEKNWPPVESALRDLAKERAQAMEQRRQRRESDERPDPIQRLRNASEAMSNRGAALKRLADASEPLYRSLDDAQKRRLEVLGRQVMRPHGMGRRGRHR</sequence>